<protein>
    <submittedName>
        <fullName evidence="2">Class I glutamine amidotransferase-like protein</fullName>
    </submittedName>
</protein>
<reference evidence="2 3" key="1">
    <citation type="journal article" date="2018" name="Biotechnol. Biofuels">
        <title>Integrative visual omics of the white-rot fungus Polyporus brumalis exposes the biotechnological potential of its oxidative enzymes for delignifying raw plant biomass.</title>
        <authorList>
            <person name="Miyauchi S."/>
            <person name="Rancon A."/>
            <person name="Drula E."/>
            <person name="Hage H."/>
            <person name="Chaduli D."/>
            <person name="Favel A."/>
            <person name="Grisel S."/>
            <person name="Henrissat B."/>
            <person name="Herpoel-Gimbert I."/>
            <person name="Ruiz-Duenas F.J."/>
            <person name="Chevret D."/>
            <person name="Hainaut M."/>
            <person name="Lin J."/>
            <person name="Wang M."/>
            <person name="Pangilinan J."/>
            <person name="Lipzen A."/>
            <person name="Lesage-Meessen L."/>
            <person name="Navarro D."/>
            <person name="Riley R."/>
            <person name="Grigoriev I.V."/>
            <person name="Zhou S."/>
            <person name="Raouche S."/>
            <person name="Rosso M.N."/>
        </authorList>
    </citation>
    <scope>NUCLEOTIDE SEQUENCE [LARGE SCALE GENOMIC DNA]</scope>
    <source>
        <strain evidence="2 3">BRFM 1820</strain>
    </source>
</reference>
<proteinExistence type="predicted"/>
<dbReference type="GO" id="GO:0005634">
    <property type="term" value="C:nucleus"/>
    <property type="evidence" value="ECO:0007669"/>
    <property type="project" value="TreeGrafter"/>
</dbReference>
<evidence type="ECO:0000313" key="2">
    <source>
        <dbReference type="EMBL" id="RDX54446.1"/>
    </source>
</evidence>
<dbReference type="PROSITE" id="PS51273">
    <property type="entry name" value="GATASE_TYPE_1"/>
    <property type="match status" value="1"/>
</dbReference>
<accession>A0A371DPI7</accession>
<dbReference type="CDD" id="cd01741">
    <property type="entry name" value="GATase1_1"/>
    <property type="match status" value="1"/>
</dbReference>
<dbReference type="Pfam" id="PF00117">
    <property type="entry name" value="GATase"/>
    <property type="match status" value="1"/>
</dbReference>
<dbReference type="InterPro" id="IPR017926">
    <property type="entry name" value="GATASE"/>
</dbReference>
<evidence type="ECO:0000259" key="1">
    <source>
        <dbReference type="Pfam" id="PF00117"/>
    </source>
</evidence>
<dbReference type="EMBL" id="KZ857384">
    <property type="protein sequence ID" value="RDX54446.1"/>
    <property type="molecule type" value="Genomic_DNA"/>
</dbReference>
<dbReference type="PANTHER" id="PTHR42695">
    <property type="entry name" value="GLUTAMINE AMIDOTRANSFERASE YLR126C-RELATED"/>
    <property type="match status" value="1"/>
</dbReference>
<dbReference type="InterPro" id="IPR029062">
    <property type="entry name" value="Class_I_gatase-like"/>
</dbReference>
<dbReference type="OrthoDB" id="92161at2759"/>
<dbReference type="GO" id="GO:0005829">
    <property type="term" value="C:cytosol"/>
    <property type="evidence" value="ECO:0007669"/>
    <property type="project" value="TreeGrafter"/>
</dbReference>
<evidence type="ECO:0000313" key="3">
    <source>
        <dbReference type="Proteomes" id="UP000256964"/>
    </source>
</evidence>
<sequence>MSPPRPFRIAILLCDTPIPPVLAEQGDYGNIFRELFHKSLPSHSDVEFIADAFDVPNKQEYPENADIYDAVLLTGSSASAYENLDWINRLIEYVRFLAAEKPKIRIFGICFGHQIVARALGGECVPNGGNWEVGVTKIDLTETGKKLFGVSELNVEQMHRDHVPAVPPSFHLLGSTPIAPNHGMVQLYDGASPDSVSPADVHIFTIQGHPEFHKRITEEIVKFRQSTGILSNEIVDDFGRRADWRNDGVSVVGKTLWEILRAARAGEKVQQ</sequence>
<dbReference type="STRING" id="139420.A0A371DPI7"/>
<name>A0A371DPI7_9APHY</name>
<dbReference type="AlphaFoldDB" id="A0A371DPI7"/>
<organism evidence="2 3">
    <name type="scientific">Lentinus brumalis</name>
    <dbReference type="NCBI Taxonomy" id="2498619"/>
    <lineage>
        <taxon>Eukaryota</taxon>
        <taxon>Fungi</taxon>
        <taxon>Dikarya</taxon>
        <taxon>Basidiomycota</taxon>
        <taxon>Agaricomycotina</taxon>
        <taxon>Agaricomycetes</taxon>
        <taxon>Polyporales</taxon>
        <taxon>Polyporaceae</taxon>
        <taxon>Lentinus</taxon>
    </lineage>
</organism>
<dbReference type="SUPFAM" id="SSF52317">
    <property type="entry name" value="Class I glutamine amidotransferase-like"/>
    <property type="match status" value="1"/>
</dbReference>
<dbReference type="Proteomes" id="UP000256964">
    <property type="component" value="Unassembled WGS sequence"/>
</dbReference>
<keyword evidence="3" id="KW-1185">Reference proteome</keyword>
<dbReference type="PANTHER" id="PTHR42695:SF5">
    <property type="entry name" value="GLUTAMINE AMIDOTRANSFERASE YLR126C-RELATED"/>
    <property type="match status" value="1"/>
</dbReference>
<feature type="domain" description="Glutamine amidotransferase" evidence="1">
    <location>
        <begin position="55"/>
        <end position="215"/>
    </location>
</feature>
<gene>
    <name evidence="2" type="ORF">OH76DRAFT_1397743</name>
</gene>
<dbReference type="InterPro" id="IPR044992">
    <property type="entry name" value="ChyE-like"/>
</dbReference>
<dbReference type="Gene3D" id="3.40.50.880">
    <property type="match status" value="1"/>
</dbReference>